<sequence length="58" mass="6044">FLTQSLRSRDMPILQSPFSSIPYPHGALATAASETMSSSKAQRATALSHTAALPVDGA</sequence>
<name>A0A7T8H334_CALRO</name>
<evidence type="ECO:0000313" key="2">
    <source>
        <dbReference type="EMBL" id="QQP42246.1"/>
    </source>
</evidence>
<evidence type="ECO:0000313" key="3">
    <source>
        <dbReference type="Proteomes" id="UP000595437"/>
    </source>
</evidence>
<dbReference type="EMBL" id="CP045900">
    <property type="protein sequence ID" value="QQP42246.1"/>
    <property type="molecule type" value="Genomic_DNA"/>
</dbReference>
<dbReference type="AlphaFoldDB" id="A0A7T8H334"/>
<evidence type="ECO:0000256" key="1">
    <source>
        <dbReference type="SAM" id="MobiDB-lite"/>
    </source>
</evidence>
<protein>
    <submittedName>
        <fullName evidence="2">Uncharacterized protein</fullName>
    </submittedName>
</protein>
<organism evidence="2 3">
    <name type="scientific">Caligus rogercresseyi</name>
    <name type="common">Sea louse</name>
    <dbReference type="NCBI Taxonomy" id="217165"/>
    <lineage>
        <taxon>Eukaryota</taxon>
        <taxon>Metazoa</taxon>
        <taxon>Ecdysozoa</taxon>
        <taxon>Arthropoda</taxon>
        <taxon>Crustacea</taxon>
        <taxon>Multicrustacea</taxon>
        <taxon>Hexanauplia</taxon>
        <taxon>Copepoda</taxon>
        <taxon>Siphonostomatoida</taxon>
        <taxon>Caligidae</taxon>
        <taxon>Caligus</taxon>
    </lineage>
</organism>
<reference evidence="3" key="1">
    <citation type="submission" date="2021-01" db="EMBL/GenBank/DDBJ databases">
        <title>Caligus Genome Assembly.</title>
        <authorList>
            <person name="Gallardo-Escarate C."/>
        </authorList>
    </citation>
    <scope>NUCLEOTIDE SEQUENCE [LARGE SCALE GENOMIC DNA]</scope>
</reference>
<feature type="compositionally biased region" description="Polar residues" evidence="1">
    <location>
        <begin position="34"/>
        <end position="48"/>
    </location>
</feature>
<feature type="region of interest" description="Disordered" evidence="1">
    <location>
        <begin position="34"/>
        <end position="58"/>
    </location>
</feature>
<gene>
    <name evidence="2" type="ORF">FKW44_016850</name>
</gene>
<feature type="non-terminal residue" evidence="2">
    <location>
        <position position="1"/>
    </location>
</feature>
<accession>A0A7T8H334</accession>
<keyword evidence="3" id="KW-1185">Reference proteome</keyword>
<feature type="non-terminal residue" evidence="2">
    <location>
        <position position="58"/>
    </location>
</feature>
<dbReference type="Proteomes" id="UP000595437">
    <property type="component" value="Chromosome 11"/>
</dbReference>
<proteinExistence type="predicted"/>